<sequence>MGAGPPADFWPPDKHVLNVRFLNGTEDQQRTVISLVKKHYHSIPMRIRFKFLSEWDSSPSDIRISFADESKAYIGRQAERHPGQPTMWLNMHPRRLTGDDARKKVQADVLHEFGHALGLIHEQKHPHCTSRWNYSRLMERHQWEYDVVRRNYAASTASAANAEWDRPYDPKSIMHYPIVKGDTQNMGTEVPENYVLSDGDKEALAQIYPSTAVVKQDFTVRKEEKKKKKEKKPKESTKKDKKHKQQEVTLVSGNRFALVGGGYVQVSSGGASVTICGSGNVVTSISIRL</sequence>
<dbReference type="VEuPathDB" id="FungiDB:ATEG_08936"/>
<keyword evidence="3" id="KW-1185">Reference proteome</keyword>
<dbReference type="OrthoDB" id="291007at2759"/>
<dbReference type="SUPFAM" id="SSF55486">
    <property type="entry name" value="Metalloproteases ('zincins'), catalytic domain"/>
    <property type="match status" value="1"/>
</dbReference>
<evidence type="ECO:0000313" key="2">
    <source>
        <dbReference type="EMBL" id="GFF19667.1"/>
    </source>
</evidence>
<organism evidence="2 3">
    <name type="scientific">Aspergillus terreus</name>
    <dbReference type="NCBI Taxonomy" id="33178"/>
    <lineage>
        <taxon>Eukaryota</taxon>
        <taxon>Fungi</taxon>
        <taxon>Dikarya</taxon>
        <taxon>Ascomycota</taxon>
        <taxon>Pezizomycotina</taxon>
        <taxon>Eurotiomycetes</taxon>
        <taxon>Eurotiomycetidae</taxon>
        <taxon>Eurotiales</taxon>
        <taxon>Aspergillaceae</taxon>
        <taxon>Aspergillus</taxon>
        <taxon>Aspergillus subgen. Circumdati</taxon>
    </lineage>
</organism>
<dbReference type="Gene3D" id="3.40.390.10">
    <property type="entry name" value="Collagenase (Catalytic Domain)"/>
    <property type="match status" value="1"/>
</dbReference>
<dbReference type="InterPro" id="IPR024079">
    <property type="entry name" value="MetalloPept_cat_dom_sf"/>
</dbReference>
<name>A0A5M3ZDI7_ASPTE</name>
<evidence type="ECO:0000256" key="1">
    <source>
        <dbReference type="SAM" id="MobiDB-lite"/>
    </source>
</evidence>
<proteinExistence type="predicted"/>
<dbReference type="GO" id="GO:0004222">
    <property type="term" value="F:metalloendopeptidase activity"/>
    <property type="evidence" value="ECO:0007669"/>
    <property type="project" value="InterPro"/>
</dbReference>
<gene>
    <name evidence="2" type="ORF">ATEIFO6365_0010044700</name>
</gene>
<reference evidence="2 3" key="1">
    <citation type="submission" date="2020-01" db="EMBL/GenBank/DDBJ databases">
        <title>Aspergillus terreus IFO 6365 whole genome shotgun sequence.</title>
        <authorList>
            <person name="Kanamasa S."/>
            <person name="Takahashi H."/>
        </authorList>
    </citation>
    <scope>NUCLEOTIDE SEQUENCE [LARGE SCALE GENOMIC DNA]</scope>
    <source>
        <strain evidence="2 3">IFO 6365</strain>
    </source>
</reference>
<dbReference type="AlphaFoldDB" id="A0A5M3ZDI7"/>
<dbReference type="InterPro" id="IPR001506">
    <property type="entry name" value="Peptidase_M12A"/>
</dbReference>
<dbReference type="Pfam" id="PF01400">
    <property type="entry name" value="Astacin"/>
    <property type="match status" value="1"/>
</dbReference>
<evidence type="ECO:0000313" key="3">
    <source>
        <dbReference type="Proteomes" id="UP000452235"/>
    </source>
</evidence>
<dbReference type="EMBL" id="BLJY01000010">
    <property type="protein sequence ID" value="GFF19667.1"/>
    <property type="molecule type" value="Genomic_DNA"/>
</dbReference>
<dbReference type="InterPro" id="IPR006026">
    <property type="entry name" value="Peptidase_Metallo"/>
</dbReference>
<dbReference type="GO" id="GO:0008270">
    <property type="term" value="F:zinc ion binding"/>
    <property type="evidence" value="ECO:0007669"/>
    <property type="project" value="InterPro"/>
</dbReference>
<dbReference type="GO" id="GO:0006508">
    <property type="term" value="P:proteolysis"/>
    <property type="evidence" value="ECO:0007669"/>
    <property type="project" value="InterPro"/>
</dbReference>
<protein>
    <submittedName>
        <fullName evidence="2">Uncharacterized protein</fullName>
    </submittedName>
</protein>
<dbReference type="Proteomes" id="UP000452235">
    <property type="component" value="Unassembled WGS sequence"/>
</dbReference>
<dbReference type="SMART" id="SM00235">
    <property type="entry name" value="ZnMc"/>
    <property type="match status" value="1"/>
</dbReference>
<feature type="region of interest" description="Disordered" evidence="1">
    <location>
        <begin position="222"/>
        <end position="247"/>
    </location>
</feature>
<comment type="caution">
    <text evidence="2">The sequence shown here is derived from an EMBL/GenBank/DDBJ whole genome shotgun (WGS) entry which is preliminary data.</text>
</comment>
<accession>A0A5M3ZDI7</accession>